<sequence>MSATLALLDMLDCTMGDLVEPIAAAEAVKKSKKAADGGDFRAQAIARLAAQREKITRLHRAADEDARTSITRLPRRNAIIGSC</sequence>
<proteinExistence type="predicted"/>
<dbReference type="EMBL" id="SIXH01000022">
    <property type="protein sequence ID" value="TBO60897.1"/>
    <property type="molecule type" value="Genomic_DNA"/>
</dbReference>
<organism evidence="1 2">
    <name type="scientific">Streptomyces kasugaensis</name>
    <dbReference type="NCBI Taxonomy" id="1946"/>
    <lineage>
        <taxon>Bacteria</taxon>
        <taxon>Bacillati</taxon>
        <taxon>Actinomycetota</taxon>
        <taxon>Actinomycetes</taxon>
        <taxon>Kitasatosporales</taxon>
        <taxon>Streptomycetaceae</taxon>
        <taxon>Streptomyces</taxon>
    </lineage>
</organism>
<reference evidence="1 2" key="1">
    <citation type="submission" date="2019-02" db="EMBL/GenBank/DDBJ databases">
        <title>Draft Genome Sequence of Streptomyces sp. AM-2504, identified by 16S rRNA comparative analysis as a Streptomyces Kasugaensis strain.</title>
        <authorList>
            <person name="Napolioni V."/>
            <person name="Giuliodori A.M."/>
            <person name="Spurio R."/>
            <person name="Fabbretti A."/>
        </authorList>
    </citation>
    <scope>NUCLEOTIDE SEQUENCE [LARGE SCALE GENOMIC DNA]</scope>
    <source>
        <strain evidence="1 2">AM-2504</strain>
    </source>
</reference>
<accession>A0A4Q9HZW3</accession>
<dbReference type="RefSeq" id="WP_094792449.1">
    <property type="nucleotide sequence ID" value="NZ_NDXL01000001.1"/>
</dbReference>
<evidence type="ECO:0000313" key="1">
    <source>
        <dbReference type="EMBL" id="TBO60897.1"/>
    </source>
</evidence>
<name>A0A4Q9HZW3_STRKA</name>
<evidence type="ECO:0000313" key="2">
    <source>
        <dbReference type="Proteomes" id="UP000292452"/>
    </source>
</evidence>
<dbReference type="Proteomes" id="UP000292452">
    <property type="component" value="Unassembled WGS sequence"/>
</dbReference>
<gene>
    <name evidence="1" type="ORF">EYS09_04145</name>
</gene>
<comment type="caution">
    <text evidence="1">The sequence shown here is derived from an EMBL/GenBank/DDBJ whole genome shotgun (WGS) entry which is preliminary data.</text>
</comment>
<keyword evidence="2" id="KW-1185">Reference proteome</keyword>
<dbReference type="AlphaFoldDB" id="A0A4Q9HZW3"/>
<protein>
    <submittedName>
        <fullName evidence="1">Uncharacterized protein</fullName>
    </submittedName>
</protein>